<feature type="short sequence motif" description="Histidine triad motif" evidence="2 3">
    <location>
        <begin position="278"/>
        <end position="282"/>
    </location>
</feature>
<organism evidence="5">
    <name type="scientific">Waddlia chondrophila 2032/99</name>
    <dbReference type="NCBI Taxonomy" id="765953"/>
    <lineage>
        <taxon>Bacteria</taxon>
        <taxon>Pseudomonadati</taxon>
        <taxon>Chlamydiota</taxon>
        <taxon>Chlamydiia</taxon>
        <taxon>Parachlamydiales</taxon>
        <taxon>Waddliaceae</taxon>
        <taxon>Waddlia</taxon>
    </lineage>
</organism>
<reference evidence="5" key="1">
    <citation type="submission" date="2011-05" db="EMBL/GenBank/DDBJ databases">
        <title>Unity in variety -- the pan-genome of the Chlamydiae.</title>
        <authorList>
            <person name="Collingro A."/>
            <person name="Tischler P."/>
            <person name="Weinmaier T."/>
            <person name="Penz T."/>
            <person name="Heinz E."/>
            <person name="Brunham R.C."/>
            <person name="Read T.D."/>
            <person name="Bavoil P.M."/>
            <person name="Sachse K."/>
            <person name="Kahane S."/>
            <person name="Friedman M.G."/>
            <person name="Rattei T."/>
            <person name="Myers G.S.A."/>
            <person name="Horn M."/>
        </authorList>
    </citation>
    <scope>NUCLEOTIDE SEQUENCE</scope>
    <source>
        <strain evidence="5">2032/99</strain>
    </source>
</reference>
<evidence type="ECO:0000313" key="5">
    <source>
        <dbReference type="EMBL" id="CCB92282.1"/>
    </source>
</evidence>
<dbReference type="PANTHER" id="PTHR46648">
    <property type="entry name" value="HIT FAMILY PROTEIN 1"/>
    <property type="match status" value="1"/>
</dbReference>
<evidence type="ECO:0000259" key="4">
    <source>
        <dbReference type="PROSITE" id="PS51084"/>
    </source>
</evidence>
<evidence type="ECO:0000256" key="3">
    <source>
        <dbReference type="PROSITE-ProRule" id="PRU00464"/>
    </source>
</evidence>
<evidence type="ECO:0000256" key="1">
    <source>
        <dbReference type="PIRSR" id="PIRSR601310-1"/>
    </source>
</evidence>
<proteinExistence type="predicted"/>
<feature type="domain" description="HIT" evidence="4">
    <location>
        <begin position="188"/>
        <end position="293"/>
    </location>
</feature>
<dbReference type="PROSITE" id="PS51084">
    <property type="entry name" value="HIT_2"/>
    <property type="match status" value="1"/>
</dbReference>
<dbReference type="InterPro" id="IPR001310">
    <property type="entry name" value="Histidine_triad_HIT"/>
</dbReference>
<name>F8LFL4_9BACT</name>
<dbReference type="PANTHER" id="PTHR46648:SF1">
    <property type="entry name" value="ADENOSINE 5'-MONOPHOSPHORAMIDASE HNT1"/>
    <property type="match status" value="1"/>
</dbReference>
<accession>F8LFL4</accession>
<dbReference type="SUPFAM" id="SSF54197">
    <property type="entry name" value="HIT-like"/>
    <property type="match status" value="1"/>
</dbReference>
<dbReference type="InterPro" id="IPR036265">
    <property type="entry name" value="HIT-like_sf"/>
</dbReference>
<dbReference type="GO" id="GO:0009117">
    <property type="term" value="P:nucleotide metabolic process"/>
    <property type="evidence" value="ECO:0007669"/>
    <property type="project" value="TreeGrafter"/>
</dbReference>
<feature type="active site" description="Tele-AMP-histidine intermediate" evidence="1">
    <location>
        <position position="280"/>
    </location>
</feature>
<dbReference type="GO" id="GO:0003824">
    <property type="term" value="F:catalytic activity"/>
    <property type="evidence" value="ECO:0007669"/>
    <property type="project" value="InterPro"/>
</dbReference>
<protein>
    <recommendedName>
        <fullName evidence="4">HIT domain-containing protein</fullName>
    </recommendedName>
</protein>
<dbReference type="Gene3D" id="3.30.428.10">
    <property type="entry name" value="HIT-like"/>
    <property type="match status" value="1"/>
</dbReference>
<dbReference type="Pfam" id="PF01230">
    <property type="entry name" value="HIT"/>
    <property type="match status" value="1"/>
</dbReference>
<dbReference type="AlphaFoldDB" id="F8LFL4"/>
<gene>
    <name evidence="5" type="ORF">WCH_DB18890</name>
</gene>
<dbReference type="InterPro" id="IPR011146">
    <property type="entry name" value="HIT-like"/>
</dbReference>
<dbReference type="EMBL" id="FR872663">
    <property type="protein sequence ID" value="CCB92282.1"/>
    <property type="molecule type" value="Genomic_DNA"/>
</dbReference>
<sequence>MDVISPKKTLGKRNCGNYTGSLRMNNALRSWKTSKTKSAIFIMFAVAIPFLSSQGKLYSEESVETKFPKKQLTSQSFVIQAGNSEYLDWTEAKHRASYKIMQAASHHFNNDPFLVLGEEHNSTTAPFHWHFVPFQRKNNPFSRYLQQLQVACKAIFFRSTALDEKKTAKFSNTSAAPETSEQIKGNDPFCNEEIIKKQLVKEGAYVRILYDYRPIGDSHFLIVPKTHRSDFRQLTEDEYTEAAQLSQFVICKLKEQQPISDLYLLHKNQRDAGQSVPHWHLHVIANNTSQTNLWSKIQFLWRMTFGSPPLSDDELTRQVKHYKDLLNTTKG</sequence>
<evidence type="ECO:0000256" key="2">
    <source>
        <dbReference type="PIRSR" id="PIRSR601310-3"/>
    </source>
</evidence>